<dbReference type="NCBIfam" id="TIGR01682">
    <property type="entry name" value="moaD"/>
    <property type="match status" value="1"/>
</dbReference>
<dbReference type="CDD" id="cd00754">
    <property type="entry name" value="Ubl_MoaD"/>
    <property type="match status" value="1"/>
</dbReference>
<sequence>MAGELDIVYFAWVKERLGRPEDRIAVPDGVSTVGGLIDYLCQQDASYDQVFADRSRLRFALDQQLVHADAKLDNSRELAIFPPVTGG</sequence>
<reference evidence="2" key="1">
    <citation type="submission" date="2016-11" db="EMBL/GenBank/DDBJ databases">
        <authorList>
            <person name="Varghese N."/>
            <person name="Submissions S."/>
        </authorList>
    </citation>
    <scope>NUCLEOTIDE SEQUENCE [LARGE SCALE GENOMIC DNA]</scope>
    <source>
        <strain evidence="2">DSM 22363</strain>
    </source>
</reference>
<dbReference type="Proteomes" id="UP000185192">
    <property type="component" value="Unassembled WGS sequence"/>
</dbReference>
<dbReference type="RefSeq" id="WP_074205281.1">
    <property type="nucleotide sequence ID" value="NZ_FSQW01000002.1"/>
</dbReference>
<dbReference type="SUPFAM" id="SSF54285">
    <property type="entry name" value="MoaD/ThiS"/>
    <property type="match status" value="1"/>
</dbReference>
<organism evidence="1 2">
    <name type="scientific">Parasphingorhabdus marina DSM 22363</name>
    <dbReference type="NCBI Taxonomy" id="1123272"/>
    <lineage>
        <taxon>Bacteria</taxon>
        <taxon>Pseudomonadati</taxon>
        <taxon>Pseudomonadota</taxon>
        <taxon>Alphaproteobacteria</taxon>
        <taxon>Sphingomonadales</taxon>
        <taxon>Sphingomonadaceae</taxon>
        <taxon>Parasphingorhabdus</taxon>
    </lineage>
</organism>
<dbReference type="Gene3D" id="3.10.20.30">
    <property type="match status" value="1"/>
</dbReference>
<dbReference type="STRING" id="1123272.SAMN02745824_2211"/>
<dbReference type="InterPro" id="IPR003749">
    <property type="entry name" value="ThiS/MoaD-like"/>
</dbReference>
<dbReference type="Pfam" id="PF02597">
    <property type="entry name" value="ThiS"/>
    <property type="match status" value="1"/>
</dbReference>
<proteinExistence type="predicted"/>
<dbReference type="InterPro" id="IPR016155">
    <property type="entry name" value="Mopterin_synth/thiamin_S_b"/>
</dbReference>
<gene>
    <name evidence="1" type="ORF">SAMN02745824_2211</name>
</gene>
<protein>
    <submittedName>
        <fullName evidence="1">Molybdopterin synthase sulfur carrier subunit</fullName>
    </submittedName>
</protein>
<dbReference type="EMBL" id="FSQW01000002">
    <property type="protein sequence ID" value="SIN89707.1"/>
    <property type="molecule type" value="Genomic_DNA"/>
</dbReference>
<accession>A0A1N6F383</accession>
<evidence type="ECO:0000313" key="2">
    <source>
        <dbReference type="Proteomes" id="UP000185192"/>
    </source>
</evidence>
<keyword evidence="2" id="KW-1185">Reference proteome</keyword>
<evidence type="ECO:0000313" key="1">
    <source>
        <dbReference type="EMBL" id="SIN89707.1"/>
    </source>
</evidence>
<dbReference type="OrthoDB" id="9800712at2"/>
<dbReference type="InterPro" id="IPR012675">
    <property type="entry name" value="Beta-grasp_dom_sf"/>
</dbReference>
<dbReference type="AlphaFoldDB" id="A0A1N6F383"/>
<name>A0A1N6F383_9SPHN</name>